<dbReference type="EMBL" id="JAGGLG010000016">
    <property type="protein sequence ID" value="MBP2018667.1"/>
    <property type="molecule type" value="Genomic_DNA"/>
</dbReference>
<gene>
    <name evidence="1" type="ORF">J2Z79_002082</name>
</gene>
<keyword evidence="2" id="KW-1185">Reference proteome</keyword>
<evidence type="ECO:0000313" key="1">
    <source>
        <dbReference type="EMBL" id="MBP2018667.1"/>
    </source>
</evidence>
<organism evidence="1 2">
    <name type="scientific">Symbiobacterium terraclitae</name>
    <dbReference type="NCBI Taxonomy" id="557451"/>
    <lineage>
        <taxon>Bacteria</taxon>
        <taxon>Bacillati</taxon>
        <taxon>Bacillota</taxon>
        <taxon>Clostridia</taxon>
        <taxon>Eubacteriales</taxon>
        <taxon>Symbiobacteriaceae</taxon>
        <taxon>Symbiobacterium</taxon>
    </lineage>
</organism>
<sequence length="645" mass="72162">MSEILFLRLLQAEDKETALAEAVTGLRTGEAVRPPIYAIDPEAFGKVPGSPFAYWVSDRIRDLFQELPPFEGDGRTVKQGLATADDCRFVRAWWEVAPERVVTGTAQTTPEEFRAQTFQGKKWVPFAKGGAYSPFYADVHLVVDWERDGANIKAFVDPQTGRLMSRPQNTDWYFLPSLTYPLRTTSGITFRTLPSGAIFGHKGPAVFTSRPLEWLGLLQSRPFAALVSLQLGAADAAARSYEVGIIQRTSVPHDVHGLAGLVRKAVDARRRLDWGDETSHLFWLPVLLQTDGATLALRFENWTATATKLELTIQEAWQALDDQVAQLYGLTGEDLVVVDTSGDPAEPADDEDEEAAVGKPGDLQGATFELLSYVVGCLFGRFDLRQALHRREPPLPDPFAPLPPCSPGMLPGRSGLPATPADGPDGYPIPIQWTGILPDDEGHPCDLVALVRRVLTLLFADAHAVEQEACRILGVRDLRQFFASKFFPLHIQRYSRSRRKAPIYWLLQSARKSYGLWLYYPRLNRDTLYVALRDYVEPKLAHEQDVLARLKAEYARARDGGERSARSLARKVEAQEDLIQEIAAFRDEIRAVADAGYDPDLDDGVLINIAPLHRLVPWKEAAACYKELKAGKYPWASMYKRYKFR</sequence>
<comment type="caution">
    <text evidence="1">The sequence shown here is derived from an EMBL/GenBank/DDBJ whole genome shotgun (WGS) entry which is preliminary data.</text>
</comment>
<name>A0ABS4JT29_9FIRM</name>
<reference evidence="1 2" key="1">
    <citation type="submission" date="2021-03" db="EMBL/GenBank/DDBJ databases">
        <title>Genomic Encyclopedia of Type Strains, Phase IV (KMG-IV): sequencing the most valuable type-strain genomes for metagenomic binning, comparative biology and taxonomic classification.</title>
        <authorList>
            <person name="Goeker M."/>
        </authorList>
    </citation>
    <scope>NUCLEOTIDE SEQUENCE [LARGE SCALE GENOMIC DNA]</scope>
    <source>
        <strain evidence="1 2">DSM 27138</strain>
    </source>
</reference>
<protein>
    <submittedName>
        <fullName evidence="1">Uncharacterized protein</fullName>
    </submittedName>
</protein>
<evidence type="ECO:0000313" key="2">
    <source>
        <dbReference type="Proteomes" id="UP001519289"/>
    </source>
</evidence>
<accession>A0ABS4JT29</accession>
<proteinExistence type="predicted"/>
<dbReference type="RefSeq" id="WP_209466795.1">
    <property type="nucleotide sequence ID" value="NZ_JAGGLG010000016.1"/>
</dbReference>
<dbReference type="Proteomes" id="UP001519289">
    <property type="component" value="Unassembled WGS sequence"/>
</dbReference>